<keyword evidence="4" id="KW-0547">Nucleotide-binding</keyword>
<dbReference type="EMBL" id="JAERRB010000001">
    <property type="protein sequence ID" value="MBL0740170.1"/>
    <property type="molecule type" value="Genomic_DNA"/>
</dbReference>
<evidence type="ECO:0000256" key="3">
    <source>
        <dbReference type="ARBA" id="ARBA00022722"/>
    </source>
</evidence>
<keyword evidence="1" id="KW-0597">Phosphoprotein</keyword>
<reference evidence="7 8" key="1">
    <citation type="submission" date="2021-01" db="EMBL/GenBank/DDBJ databases">
        <title>Chryseolinea sp. Jin1 Genome sequencing and assembly.</title>
        <authorList>
            <person name="Kim I."/>
        </authorList>
    </citation>
    <scope>NUCLEOTIDE SEQUENCE [LARGE SCALE GENOMIC DNA]</scope>
    <source>
        <strain evidence="7 8">Jin1</strain>
    </source>
</reference>
<dbReference type="PANTHER" id="PTHR34139">
    <property type="entry name" value="UPF0331 PROTEIN MJ0127"/>
    <property type="match status" value="1"/>
</dbReference>
<dbReference type="Proteomes" id="UP000613030">
    <property type="component" value="Unassembled WGS sequence"/>
</dbReference>
<sequence>MSERRPPSLLINDILESIQDISVFTHGMNYQNFDADKKTKYAVLRCLEVIGEAVNRLPVSLKNSYPEIEWSKIVRSRHIVAHEYTKVDYLIVWRIITVHLSDLKSVLEKIQSV</sequence>
<proteinExistence type="inferred from homology"/>
<keyword evidence="5" id="KW-0378">Hydrolase</keyword>
<evidence type="ECO:0000256" key="4">
    <source>
        <dbReference type="ARBA" id="ARBA00022741"/>
    </source>
</evidence>
<keyword evidence="2" id="KW-1277">Toxin-antitoxin system</keyword>
<keyword evidence="8" id="KW-1185">Reference proteome</keyword>
<evidence type="ECO:0000256" key="5">
    <source>
        <dbReference type="ARBA" id="ARBA00022801"/>
    </source>
</evidence>
<dbReference type="Pfam" id="PF01934">
    <property type="entry name" value="HepT-like"/>
    <property type="match status" value="1"/>
</dbReference>
<evidence type="ECO:0000256" key="1">
    <source>
        <dbReference type="ARBA" id="ARBA00022553"/>
    </source>
</evidence>
<dbReference type="InterPro" id="IPR037038">
    <property type="entry name" value="HepT-like_sf"/>
</dbReference>
<name>A0ABS1KL43_9BACT</name>
<dbReference type="Gene3D" id="1.20.120.580">
    <property type="entry name" value="bsu32300-like"/>
    <property type="match status" value="1"/>
</dbReference>
<comment type="similarity">
    <text evidence="6">Belongs to the HepT RNase toxin family.</text>
</comment>
<gene>
    <name evidence="7" type="ORF">JI741_03015</name>
</gene>
<dbReference type="InterPro" id="IPR051813">
    <property type="entry name" value="HepT_RNase_toxin"/>
</dbReference>
<comment type="caution">
    <text evidence="7">The sequence shown here is derived from an EMBL/GenBank/DDBJ whole genome shotgun (WGS) entry which is preliminary data.</text>
</comment>
<evidence type="ECO:0000313" key="8">
    <source>
        <dbReference type="Proteomes" id="UP000613030"/>
    </source>
</evidence>
<dbReference type="InterPro" id="IPR008201">
    <property type="entry name" value="HepT-like"/>
</dbReference>
<protein>
    <submittedName>
        <fullName evidence="7">DUF86 domain-containing protein</fullName>
    </submittedName>
</protein>
<evidence type="ECO:0000256" key="2">
    <source>
        <dbReference type="ARBA" id="ARBA00022649"/>
    </source>
</evidence>
<dbReference type="PANTHER" id="PTHR34139:SF1">
    <property type="entry name" value="RNASE MJ1380-RELATED"/>
    <property type="match status" value="1"/>
</dbReference>
<dbReference type="RefSeq" id="WP_202007244.1">
    <property type="nucleotide sequence ID" value="NZ_JAERRB010000001.1"/>
</dbReference>
<organism evidence="7 8">
    <name type="scientific">Chryseolinea lacunae</name>
    <dbReference type="NCBI Taxonomy" id="2801331"/>
    <lineage>
        <taxon>Bacteria</taxon>
        <taxon>Pseudomonadati</taxon>
        <taxon>Bacteroidota</taxon>
        <taxon>Cytophagia</taxon>
        <taxon>Cytophagales</taxon>
        <taxon>Fulvivirgaceae</taxon>
        <taxon>Chryseolinea</taxon>
    </lineage>
</organism>
<evidence type="ECO:0000256" key="6">
    <source>
        <dbReference type="ARBA" id="ARBA00024207"/>
    </source>
</evidence>
<evidence type="ECO:0000313" key="7">
    <source>
        <dbReference type="EMBL" id="MBL0740170.1"/>
    </source>
</evidence>
<accession>A0ABS1KL43</accession>
<keyword evidence="3" id="KW-0540">Nuclease</keyword>